<protein>
    <submittedName>
        <fullName evidence="1">Uncharacterized protein</fullName>
    </submittedName>
</protein>
<evidence type="ECO:0000313" key="1">
    <source>
        <dbReference type="EMBL" id="QHT84999.1"/>
    </source>
</evidence>
<proteinExistence type="predicted"/>
<accession>A0A6C0HWT7</accession>
<dbReference type="AlphaFoldDB" id="A0A6C0HWT7"/>
<dbReference type="EMBL" id="MN740029">
    <property type="protein sequence ID" value="QHT84999.1"/>
    <property type="molecule type" value="Genomic_DNA"/>
</dbReference>
<reference evidence="1" key="1">
    <citation type="journal article" date="2020" name="Nature">
        <title>Giant virus diversity and host interactions through global metagenomics.</title>
        <authorList>
            <person name="Schulz F."/>
            <person name="Roux S."/>
            <person name="Paez-Espino D."/>
            <person name="Jungbluth S."/>
            <person name="Walsh D.A."/>
            <person name="Denef V.J."/>
            <person name="McMahon K.D."/>
            <person name="Konstantinidis K.T."/>
            <person name="Eloe-Fadrosh E.A."/>
            <person name="Kyrpides N.C."/>
            <person name="Woyke T."/>
        </authorList>
    </citation>
    <scope>NUCLEOTIDE SEQUENCE</scope>
    <source>
        <strain evidence="1">GVMAG-M-3300023184-178</strain>
    </source>
</reference>
<name>A0A6C0HWT7_9ZZZZ</name>
<sequence length="442" mass="51258">MDHDLNVDSYTIDELFVVFKIDKTMDDSTMMSNINKTIENIKKTNNQKYIEFITDAKYKIIRTLKKPNPNLNRKTFENINNPDNYSSTDGGKHFVIEDKTTPVAYTYDYKFPDSKINPIERRTMSKTICFDTIFRKNYNITDPNNVMWEMPYRLENVVSMKLSSLQLPIQYYMFSSKNKNNVFNISLYNMVDFPDTSIDIIIPDGNYVTTDFISAMNNYFTHVGRGLQYLYFDIDNITANSIIRAKNPNDIGFETLHFAYVTGNTYYSPDFYFELKFSGDSSLYNRELHLNAGFILGYNQEKYVGRYENSYIANARPSNVLTNSAVTYYAYISSESSYGTATPHYIFLQVNDFNSNSYNTITSYITNGYIENNILAKCDVVCGFNSFLFNNASDCIFKQRDYFGPVTIDKLQVTLLDMHGKPVDLGRDNYSFSLEFTILYTN</sequence>
<organism evidence="1">
    <name type="scientific">viral metagenome</name>
    <dbReference type="NCBI Taxonomy" id="1070528"/>
    <lineage>
        <taxon>unclassified sequences</taxon>
        <taxon>metagenomes</taxon>
        <taxon>organismal metagenomes</taxon>
    </lineage>
</organism>